<organism evidence="1">
    <name type="scientific">uncultured Gemmatimonadota bacterium</name>
    <dbReference type="NCBI Taxonomy" id="203437"/>
    <lineage>
        <taxon>Bacteria</taxon>
        <taxon>Pseudomonadati</taxon>
        <taxon>Gemmatimonadota</taxon>
        <taxon>environmental samples</taxon>
    </lineage>
</organism>
<dbReference type="EMBL" id="CADCTW010000002">
    <property type="protein sequence ID" value="CAA9295919.1"/>
    <property type="molecule type" value="Genomic_DNA"/>
</dbReference>
<evidence type="ECO:0000313" key="1">
    <source>
        <dbReference type="EMBL" id="CAA9295919.1"/>
    </source>
</evidence>
<gene>
    <name evidence="1" type="ORF">AVDCRST_MAG68-281</name>
</gene>
<proteinExistence type="predicted"/>
<dbReference type="AlphaFoldDB" id="A0A6J4K5B0"/>
<name>A0A6J4K5B0_9BACT</name>
<sequence length="279" mass="30895">MNEIDKGPLVTPYELVFGEAGFEERVFPDIQAEAEAQSEDPARLDRFGFITVAAEALRQVVPADATAEQLEEYRLLLYHGFNFWRFGRRLYSLEPATARYLVEAAPRLAGWELRLPYPCVYVQLPPRLFWATIAVDAPPEPVDGFFAVQSAGIDPLGPGFSDLQVLMVLGVRRDRAGFSVIPFDTEVGPGIPADWAEAPGREGGRDFENILPGGEMAGLYSILTNTEALKLLARALWYIDTQTGEVPTETAPERRTEDRQGSIPLSRLPFQRVRLAGAG</sequence>
<accession>A0A6J4K5B0</accession>
<protein>
    <submittedName>
        <fullName evidence="1">Uncharacterized protein</fullName>
    </submittedName>
</protein>
<reference evidence="1" key="1">
    <citation type="submission" date="2020-02" db="EMBL/GenBank/DDBJ databases">
        <authorList>
            <person name="Meier V. D."/>
        </authorList>
    </citation>
    <scope>NUCLEOTIDE SEQUENCE</scope>
    <source>
        <strain evidence="1">AVDCRST_MAG68</strain>
    </source>
</reference>